<name>A0A8B6FKH5_MYTGA</name>
<reference evidence="1" key="1">
    <citation type="submission" date="2018-11" db="EMBL/GenBank/DDBJ databases">
        <authorList>
            <person name="Alioto T."/>
            <person name="Alioto T."/>
        </authorList>
    </citation>
    <scope>NUCLEOTIDE SEQUENCE</scope>
</reference>
<proteinExistence type="predicted"/>
<dbReference type="AlphaFoldDB" id="A0A8B6FKH5"/>
<dbReference type="OrthoDB" id="6072289at2759"/>
<dbReference type="EMBL" id="UYJE01006906">
    <property type="protein sequence ID" value="VDI49988.1"/>
    <property type="molecule type" value="Genomic_DNA"/>
</dbReference>
<keyword evidence="2" id="KW-1185">Reference proteome</keyword>
<organism evidence="1 2">
    <name type="scientific">Mytilus galloprovincialis</name>
    <name type="common">Mediterranean mussel</name>
    <dbReference type="NCBI Taxonomy" id="29158"/>
    <lineage>
        <taxon>Eukaryota</taxon>
        <taxon>Metazoa</taxon>
        <taxon>Spiralia</taxon>
        <taxon>Lophotrochozoa</taxon>
        <taxon>Mollusca</taxon>
        <taxon>Bivalvia</taxon>
        <taxon>Autobranchia</taxon>
        <taxon>Pteriomorphia</taxon>
        <taxon>Mytilida</taxon>
        <taxon>Mytiloidea</taxon>
        <taxon>Mytilidae</taxon>
        <taxon>Mytilinae</taxon>
        <taxon>Mytilus</taxon>
    </lineage>
</organism>
<sequence length="202" mass="22917">MTMSVSGHGVGFTDFTDLGKGHRGYAHRLTSLFNQCDFDTVETHRHTISFKEASKRLRKQMTESFEYIEKETSRMVKEFKIGITHVCSQNAINFNPTQPSSWVTYGGLHVSWENYKKKGFDGMIALGCVIEDIIPKVIRETNKALEMNPHSYAAGLAQSLVQYYLLQNPDNRLRSVTVEDLGNKSGKDKLEFTRVSNPLSFV</sequence>
<protein>
    <submittedName>
        <fullName evidence="1">Uncharacterized protein</fullName>
    </submittedName>
</protein>
<evidence type="ECO:0000313" key="1">
    <source>
        <dbReference type="EMBL" id="VDI49988.1"/>
    </source>
</evidence>
<evidence type="ECO:0000313" key="2">
    <source>
        <dbReference type="Proteomes" id="UP000596742"/>
    </source>
</evidence>
<accession>A0A8B6FKH5</accession>
<gene>
    <name evidence="1" type="ORF">MGAL_10B013371</name>
</gene>
<comment type="caution">
    <text evidence="1">The sequence shown here is derived from an EMBL/GenBank/DDBJ whole genome shotgun (WGS) entry which is preliminary data.</text>
</comment>
<dbReference type="Proteomes" id="UP000596742">
    <property type="component" value="Unassembled WGS sequence"/>
</dbReference>